<comment type="caution">
    <text evidence="1">The sequence shown here is derived from an EMBL/GenBank/DDBJ whole genome shotgun (WGS) entry which is preliminary data.</text>
</comment>
<organism evidence="1 2">
    <name type="scientific">Blastopirellula marina DSM 3645</name>
    <dbReference type="NCBI Taxonomy" id="314230"/>
    <lineage>
        <taxon>Bacteria</taxon>
        <taxon>Pseudomonadati</taxon>
        <taxon>Planctomycetota</taxon>
        <taxon>Planctomycetia</taxon>
        <taxon>Pirellulales</taxon>
        <taxon>Pirellulaceae</taxon>
        <taxon>Blastopirellula</taxon>
    </lineage>
</organism>
<accession>A4A0A9</accession>
<dbReference type="Proteomes" id="UP000004358">
    <property type="component" value="Unassembled WGS sequence"/>
</dbReference>
<dbReference type="STRING" id="314230.DSM3645_25207"/>
<gene>
    <name evidence="1" type="ORF">DSM3645_25207</name>
</gene>
<dbReference type="AlphaFoldDB" id="A4A0A9"/>
<dbReference type="HOGENOM" id="CLU_3213094_0_0_0"/>
<protein>
    <submittedName>
        <fullName evidence="1">Uncharacterized protein</fullName>
    </submittedName>
</protein>
<name>A4A0A9_9BACT</name>
<sequence length="44" mass="5148">MNEFYYRDCYLETSHSGIHRCRKATANSHPIAEANIHDFIGLKH</sequence>
<dbReference type="EMBL" id="AANZ01000028">
    <property type="protein sequence ID" value="EAQ77729.1"/>
    <property type="molecule type" value="Genomic_DNA"/>
</dbReference>
<proteinExistence type="predicted"/>
<reference evidence="1 2" key="1">
    <citation type="submission" date="2006-02" db="EMBL/GenBank/DDBJ databases">
        <authorList>
            <person name="Amann R."/>
            <person name="Ferriera S."/>
            <person name="Johnson J."/>
            <person name="Kravitz S."/>
            <person name="Halpern A."/>
            <person name="Remington K."/>
            <person name="Beeson K."/>
            <person name="Tran B."/>
            <person name="Rogers Y.-H."/>
            <person name="Friedman R."/>
            <person name="Venter J.C."/>
        </authorList>
    </citation>
    <scope>NUCLEOTIDE SEQUENCE [LARGE SCALE GENOMIC DNA]</scope>
    <source>
        <strain evidence="1 2">DSM 3645</strain>
    </source>
</reference>
<evidence type="ECO:0000313" key="2">
    <source>
        <dbReference type="Proteomes" id="UP000004358"/>
    </source>
</evidence>
<evidence type="ECO:0000313" key="1">
    <source>
        <dbReference type="EMBL" id="EAQ77729.1"/>
    </source>
</evidence>